<feature type="transmembrane region" description="Helical" evidence="1">
    <location>
        <begin position="44"/>
        <end position="61"/>
    </location>
</feature>
<evidence type="ECO:0000313" key="2">
    <source>
        <dbReference type="EMBL" id="KAA9165797.1"/>
    </source>
</evidence>
<keyword evidence="3" id="KW-1185">Reference proteome</keyword>
<feature type="transmembrane region" description="Helical" evidence="1">
    <location>
        <begin position="19"/>
        <end position="37"/>
    </location>
</feature>
<dbReference type="EMBL" id="VMNW02000004">
    <property type="protein sequence ID" value="KAA9165797.1"/>
    <property type="molecule type" value="Genomic_DNA"/>
</dbReference>
<evidence type="ECO:0000256" key="1">
    <source>
        <dbReference type="SAM" id="Phobius"/>
    </source>
</evidence>
<organism evidence="2 3">
    <name type="scientific">Amycolatopsis acidicola</name>
    <dbReference type="NCBI Taxonomy" id="2596893"/>
    <lineage>
        <taxon>Bacteria</taxon>
        <taxon>Bacillati</taxon>
        <taxon>Actinomycetota</taxon>
        <taxon>Actinomycetes</taxon>
        <taxon>Pseudonocardiales</taxon>
        <taxon>Pseudonocardiaceae</taxon>
        <taxon>Amycolatopsis</taxon>
    </lineage>
</organism>
<feature type="transmembrane region" description="Helical" evidence="1">
    <location>
        <begin position="139"/>
        <end position="160"/>
    </location>
</feature>
<feature type="transmembrane region" description="Helical" evidence="1">
    <location>
        <begin position="88"/>
        <end position="107"/>
    </location>
</feature>
<keyword evidence="1" id="KW-0472">Membrane</keyword>
<sequence length="548" mass="56428">MDHGTHGATGSVSLDVTALLVRLALLLATAIVAGGGLFEAKPRFTLAGVSAALAAVSAIFFDVNVVAAVIHAVLVLAVPLLLARKLPVARWVALALLVLVVVETSMGRSGIEFAADTVYVAGATAWFGLAQLKEKPPRYGALTLSLGLLLVVAGAGQLLLSGVAFDRRLYETLFGWSLVVVVVVPLVVVFLRGRRWAPAGIVVAFLAWTTFVALPAPAVLPVPGVPLLTTASVGGQDIPVLVSPQRPGRNLVHVPASAGAGLSIAGVPLTQRAGAQGYWAEVDLPSGRSDLDLGNGSGSASFEVDAGSGAPVVTNQDSPECASAALGGLVAGRKAPLARCPADYLSDDDADALRKLVGFLASRHANAIRLVGDTSRRGVASADVVRTSAQQQGIRLTDTPEPNAALVVVSGWTTASSTLTQAAEAQRSAPTYTYGLYLAPWLLTGPLANTVSASTVPLRFDPREQTAVTYTVALGDAFGGESPTVDGFHQWLGTAAPQQSVQLFSSAQVSAMPMYPGEPEAPGMPMYGEGPGHWIPQATVVPVSSPLE</sequence>
<feature type="transmembrane region" description="Helical" evidence="1">
    <location>
        <begin position="172"/>
        <end position="191"/>
    </location>
</feature>
<dbReference type="OrthoDB" id="3590217at2"/>
<dbReference type="Proteomes" id="UP000319769">
    <property type="component" value="Unassembled WGS sequence"/>
</dbReference>
<keyword evidence="1" id="KW-0812">Transmembrane</keyword>
<protein>
    <submittedName>
        <fullName evidence="2">Uncharacterized protein</fullName>
    </submittedName>
</protein>
<feature type="transmembrane region" description="Helical" evidence="1">
    <location>
        <begin position="67"/>
        <end position="83"/>
    </location>
</feature>
<feature type="transmembrane region" description="Helical" evidence="1">
    <location>
        <begin position="198"/>
        <end position="220"/>
    </location>
</feature>
<accession>A0A5N0VHF0</accession>
<comment type="caution">
    <text evidence="2">The sequence shown here is derived from an EMBL/GenBank/DDBJ whole genome shotgun (WGS) entry which is preliminary data.</text>
</comment>
<dbReference type="AlphaFoldDB" id="A0A5N0VHF0"/>
<feature type="transmembrane region" description="Helical" evidence="1">
    <location>
        <begin position="113"/>
        <end position="132"/>
    </location>
</feature>
<evidence type="ECO:0000313" key="3">
    <source>
        <dbReference type="Proteomes" id="UP000319769"/>
    </source>
</evidence>
<keyword evidence="1" id="KW-1133">Transmembrane helix</keyword>
<name>A0A5N0VHF0_9PSEU</name>
<reference evidence="2" key="1">
    <citation type="submission" date="2019-09" db="EMBL/GenBank/DDBJ databases">
        <authorList>
            <person name="Teo W.F.A."/>
            <person name="Duangmal K."/>
        </authorList>
    </citation>
    <scope>NUCLEOTIDE SEQUENCE [LARGE SCALE GENOMIC DNA]</scope>
    <source>
        <strain evidence="2">K81G1</strain>
    </source>
</reference>
<dbReference type="RefSeq" id="WP_144745714.1">
    <property type="nucleotide sequence ID" value="NZ_VMNW02000004.1"/>
</dbReference>
<proteinExistence type="predicted"/>
<gene>
    <name evidence="2" type="ORF">FPZ12_004750</name>
</gene>